<dbReference type="EMBL" id="CCBP010000112">
    <property type="protein sequence ID" value="CDO72419.1"/>
    <property type="molecule type" value="Genomic_DNA"/>
</dbReference>
<feature type="compositionally biased region" description="Basic and acidic residues" evidence="1">
    <location>
        <begin position="82"/>
        <end position="94"/>
    </location>
</feature>
<dbReference type="HOGENOM" id="CLU_2062664_0_0_1"/>
<organism evidence="2 3">
    <name type="scientific">Pycnoporus cinnabarinus</name>
    <name type="common">Cinnabar-red polypore</name>
    <name type="synonym">Trametes cinnabarina</name>
    <dbReference type="NCBI Taxonomy" id="5643"/>
    <lineage>
        <taxon>Eukaryota</taxon>
        <taxon>Fungi</taxon>
        <taxon>Dikarya</taxon>
        <taxon>Basidiomycota</taxon>
        <taxon>Agaricomycotina</taxon>
        <taxon>Agaricomycetes</taxon>
        <taxon>Polyporales</taxon>
        <taxon>Polyporaceae</taxon>
        <taxon>Trametes</taxon>
    </lineage>
</organism>
<dbReference type="OrthoDB" id="3270653at2759"/>
<dbReference type="AlphaFoldDB" id="A0A060SJM8"/>
<reference evidence="2" key="1">
    <citation type="submission" date="2014-01" db="EMBL/GenBank/DDBJ databases">
        <title>The genome of the white-rot fungus Pycnoporus cinnabarinus: a basidiomycete model with a versatile arsenal for lignocellulosic biomass breakdown.</title>
        <authorList>
            <person name="Levasseur A."/>
            <person name="Lomascolo A."/>
            <person name="Ruiz-Duenas F.J."/>
            <person name="Uzan E."/>
            <person name="Piumi F."/>
            <person name="Kues U."/>
            <person name="Ram A.F.J."/>
            <person name="Murat C."/>
            <person name="Haon M."/>
            <person name="Benoit I."/>
            <person name="Arfi Y."/>
            <person name="Chevret D."/>
            <person name="Drula E."/>
            <person name="Kwon M.J."/>
            <person name="Gouret P."/>
            <person name="Lesage-Meessen L."/>
            <person name="Lombard V."/>
            <person name="Mariette J."/>
            <person name="Noirot C."/>
            <person name="Park J."/>
            <person name="Patyshakuliyeva A."/>
            <person name="Wieneger R.A.B."/>
            <person name="Wosten H.A.B."/>
            <person name="Martin F."/>
            <person name="Coutinho P.M."/>
            <person name="de Vries R."/>
            <person name="Martinez A.T."/>
            <person name="Klopp C."/>
            <person name="Pontarotti P."/>
            <person name="Henrissat B."/>
            <person name="Record E."/>
        </authorList>
    </citation>
    <scope>NUCLEOTIDE SEQUENCE [LARGE SCALE GENOMIC DNA]</scope>
    <source>
        <strain evidence="2">BRFM137</strain>
    </source>
</reference>
<feature type="compositionally biased region" description="Polar residues" evidence="1">
    <location>
        <begin position="95"/>
        <end position="112"/>
    </location>
</feature>
<comment type="caution">
    <text evidence="2">The sequence shown here is derived from an EMBL/GenBank/DDBJ whole genome shotgun (WGS) entry which is preliminary data.</text>
</comment>
<name>A0A060SJM8_PYCCI</name>
<protein>
    <submittedName>
        <fullName evidence="2">Uncharacterized protein</fullName>
    </submittedName>
</protein>
<gene>
    <name evidence="2" type="ORF">BN946_scf184977.g118</name>
</gene>
<evidence type="ECO:0000313" key="2">
    <source>
        <dbReference type="EMBL" id="CDO72419.1"/>
    </source>
</evidence>
<keyword evidence="3" id="KW-1185">Reference proteome</keyword>
<evidence type="ECO:0000256" key="1">
    <source>
        <dbReference type="SAM" id="MobiDB-lite"/>
    </source>
</evidence>
<proteinExistence type="predicted"/>
<accession>A0A060SJM8</accession>
<sequence>MNTLRGPAHSIHSNVHIVLPAPLAPELYPDDRISVFAGGSVSRASSFYGPQAAGGEGDRKSAADPWLSGALAQSRTSVALKADTDKDHQRERSPTRSASSARVSNGTSTLSSRPRRASI</sequence>
<feature type="region of interest" description="Disordered" evidence="1">
    <location>
        <begin position="77"/>
        <end position="119"/>
    </location>
</feature>
<evidence type="ECO:0000313" key="3">
    <source>
        <dbReference type="Proteomes" id="UP000029665"/>
    </source>
</evidence>
<dbReference type="Proteomes" id="UP000029665">
    <property type="component" value="Unassembled WGS sequence"/>
</dbReference>